<evidence type="ECO:0000256" key="1">
    <source>
        <dbReference type="ARBA" id="ARBA00004367"/>
    </source>
</evidence>
<dbReference type="PROSITE" id="PS51914">
    <property type="entry name" value="MRH"/>
    <property type="match status" value="1"/>
</dbReference>
<keyword evidence="12" id="KW-1185">Reference proteome</keyword>
<dbReference type="InterPro" id="IPR012913">
    <property type="entry name" value="OS9-like_dom"/>
</dbReference>
<dbReference type="GO" id="GO:0005788">
    <property type="term" value="C:endoplasmic reticulum lumen"/>
    <property type="evidence" value="ECO:0007669"/>
    <property type="project" value="UniProtKB-UniRule"/>
</dbReference>
<reference evidence="11" key="1">
    <citation type="journal article" date="2020" name="Stud. Mycol.">
        <title>101 Dothideomycetes genomes: a test case for predicting lifestyles and emergence of pathogens.</title>
        <authorList>
            <person name="Haridas S."/>
            <person name="Albert R."/>
            <person name="Binder M."/>
            <person name="Bloem J."/>
            <person name="Labutti K."/>
            <person name="Salamov A."/>
            <person name="Andreopoulos B."/>
            <person name="Baker S."/>
            <person name="Barry K."/>
            <person name="Bills G."/>
            <person name="Bluhm B."/>
            <person name="Cannon C."/>
            <person name="Castanera R."/>
            <person name="Culley D."/>
            <person name="Daum C."/>
            <person name="Ezra D."/>
            <person name="Gonzalez J."/>
            <person name="Henrissat B."/>
            <person name="Kuo A."/>
            <person name="Liang C."/>
            <person name="Lipzen A."/>
            <person name="Lutzoni F."/>
            <person name="Magnuson J."/>
            <person name="Mondo S."/>
            <person name="Nolan M."/>
            <person name="Ohm R."/>
            <person name="Pangilinan J."/>
            <person name="Park H.-J."/>
            <person name="Ramirez L."/>
            <person name="Alfaro M."/>
            <person name="Sun H."/>
            <person name="Tritt A."/>
            <person name="Yoshinaga Y."/>
            <person name="Zwiers L.-H."/>
            <person name="Turgeon B."/>
            <person name="Goodwin S."/>
            <person name="Spatafora J."/>
            <person name="Crous P."/>
            <person name="Grigoriev I."/>
        </authorList>
    </citation>
    <scope>NUCLEOTIDE SEQUENCE</scope>
    <source>
        <strain evidence="11">CBS 133067</strain>
    </source>
</reference>
<evidence type="ECO:0000256" key="5">
    <source>
        <dbReference type="ARBA" id="ARBA00022824"/>
    </source>
</evidence>
<feature type="chain" id="PRO_5040166612" description="Endoplasmic reticulum lectin" evidence="9">
    <location>
        <begin position="17"/>
        <end position="542"/>
    </location>
</feature>
<evidence type="ECO:0000256" key="7">
    <source>
        <dbReference type="RuleBase" id="RU369099"/>
    </source>
</evidence>
<feature type="compositionally biased region" description="Acidic residues" evidence="8">
    <location>
        <begin position="373"/>
        <end position="385"/>
    </location>
</feature>
<dbReference type="AlphaFoldDB" id="A0A9P4IC16"/>
<evidence type="ECO:0000256" key="2">
    <source>
        <dbReference type="ARBA" id="ARBA00009918"/>
    </source>
</evidence>
<dbReference type="SUPFAM" id="SSF50911">
    <property type="entry name" value="Mannose 6-phosphate receptor domain"/>
    <property type="match status" value="1"/>
</dbReference>
<name>A0A9P4IC16_9PEZI</name>
<dbReference type="InterPro" id="IPR045149">
    <property type="entry name" value="OS-9-like"/>
</dbReference>
<comment type="function">
    <text evidence="7">Lectin involved in the quality control of the secretory pathway. As a member of the endoplasmic reticulum-associated degradation lumenal (ERAD-L) surveillance system, targets misfolded endoplasmic reticulum lumenal glycoproteins for degradation.</text>
</comment>
<dbReference type="InterPro" id="IPR009011">
    <property type="entry name" value="Man6P_isomerase_rcpt-bd_dom_sf"/>
</dbReference>
<feature type="compositionally biased region" description="Basic and acidic residues" evidence="8">
    <location>
        <begin position="505"/>
        <end position="542"/>
    </location>
</feature>
<evidence type="ECO:0000313" key="11">
    <source>
        <dbReference type="EMBL" id="KAF2096937.1"/>
    </source>
</evidence>
<dbReference type="Gene3D" id="2.70.130.10">
    <property type="entry name" value="Mannose-6-phosphate receptor binding domain"/>
    <property type="match status" value="1"/>
</dbReference>
<dbReference type="Proteomes" id="UP000799772">
    <property type="component" value="Unassembled WGS sequence"/>
</dbReference>
<evidence type="ECO:0000259" key="10">
    <source>
        <dbReference type="PROSITE" id="PS51914"/>
    </source>
</evidence>
<comment type="caution">
    <text evidence="11">The sequence shown here is derived from an EMBL/GenBank/DDBJ whole genome shotgun (WGS) entry which is preliminary data.</text>
</comment>
<dbReference type="GO" id="GO:0005789">
    <property type="term" value="C:endoplasmic reticulum membrane"/>
    <property type="evidence" value="ECO:0007669"/>
    <property type="project" value="UniProtKB-SubCell"/>
</dbReference>
<keyword evidence="4 7" id="KW-0430">Lectin</keyword>
<evidence type="ECO:0000256" key="3">
    <source>
        <dbReference type="ARBA" id="ARBA00022729"/>
    </source>
</evidence>
<dbReference type="PANTHER" id="PTHR15414:SF0">
    <property type="entry name" value="ENDOPLASMIC RETICULUM LECTIN 1"/>
    <property type="match status" value="1"/>
</dbReference>
<feature type="region of interest" description="Disordered" evidence="8">
    <location>
        <begin position="483"/>
        <end position="542"/>
    </location>
</feature>
<feature type="compositionally biased region" description="Polar residues" evidence="8">
    <location>
        <begin position="73"/>
        <end position="84"/>
    </location>
</feature>
<comment type="similarity">
    <text evidence="2 7">Belongs to the OS-9 family.</text>
</comment>
<feature type="signal peptide" evidence="9">
    <location>
        <begin position="1"/>
        <end position="16"/>
    </location>
</feature>
<organism evidence="11 12">
    <name type="scientific">Rhizodiscina lignyota</name>
    <dbReference type="NCBI Taxonomy" id="1504668"/>
    <lineage>
        <taxon>Eukaryota</taxon>
        <taxon>Fungi</taxon>
        <taxon>Dikarya</taxon>
        <taxon>Ascomycota</taxon>
        <taxon>Pezizomycotina</taxon>
        <taxon>Dothideomycetes</taxon>
        <taxon>Pleosporomycetidae</taxon>
        <taxon>Aulographales</taxon>
        <taxon>Rhizodiscinaceae</taxon>
        <taxon>Rhizodiscina</taxon>
    </lineage>
</organism>
<keyword evidence="7" id="KW-0472">Membrane</keyword>
<evidence type="ECO:0000256" key="9">
    <source>
        <dbReference type="SAM" id="SignalP"/>
    </source>
</evidence>
<feature type="domain" description="MRH" evidence="10">
    <location>
        <begin position="154"/>
        <end position="307"/>
    </location>
</feature>
<dbReference type="Pfam" id="PF07915">
    <property type="entry name" value="PRKCSH"/>
    <property type="match status" value="1"/>
</dbReference>
<dbReference type="GO" id="GO:0030968">
    <property type="term" value="P:endoplasmic reticulum unfolded protein response"/>
    <property type="evidence" value="ECO:0007669"/>
    <property type="project" value="UniProtKB-UniRule"/>
</dbReference>
<sequence length="542" mass="60393">MKSFWALPAILRLALASYATFTALDDIISFPQYEVGLSNSVLSESEARAKIAALSAKTSPTAAPAEVEPSLDVQQFKPNDGSPQDSRDDLSPHDESIRDYELMVWHNQRFLCSIPAVDLTADNSTVDAPSPEDVEKELARATNHGEELLRGMEGNCIFFNTGWWTYSFCYNQSVRQFHSLPPSRQVPLYPPVEDSSVQSYVLGQFQSGQKVGGGKGKEDVKVDGAKEKAGREQSTETGLAKLEQRGELKYLVQNLSGGTTCDLTGKDRRIEVQFHCVPNSHDRIALIKELATCTYLMVIHTPRLCNDVAFQPPQRDKPHRIRCAPVIPDNADQEQAQEREQQDFVEEDSPIMIGNIEFGGHRILPRSPPPDSSIEDSDVQDDLESDNTHPSGWLRDRDSLANSLILGGQREKLVATVASSHKPALSEEELKNLNVREREVSEINRFRKQMENLSKGKGWRLDIVETARGREFRGIIETDDEIVGVVDGEGDDGQRQKETGASVGGKEREDTSGGKENKEKEQDLRSSNDAHDGSEERYKEEL</sequence>
<keyword evidence="5 7" id="KW-0256">Endoplasmic reticulum</keyword>
<protein>
    <recommendedName>
        <fullName evidence="7">Endoplasmic reticulum lectin</fullName>
    </recommendedName>
    <alternativeName>
        <fullName evidence="7">Protein OS-9 homolog</fullName>
    </alternativeName>
</protein>
<dbReference type="GO" id="GO:0030246">
    <property type="term" value="F:carbohydrate binding"/>
    <property type="evidence" value="ECO:0007669"/>
    <property type="project" value="UniProtKB-UniRule"/>
</dbReference>
<dbReference type="OrthoDB" id="448954at2759"/>
<keyword evidence="6" id="KW-1015">Disulfide bond</keyword>
<evidence type="ECO:0000256" key="4">
    <source>
        <dbReference type="ARBA" id="ARBA00022734"/>
    </source>
</evidence>
<keyword evidence="3 9" id="KW-0732">Signal</keyword>
<dbReference type="EMBL" id="ML978129">
    <property type="protein sequence ID" value="KAF2096937.1"/>
    <property type="molecule type" value="Genomic_DNA"/>
</dbReference>
<gene>
    <name evidence="11" type="ORF">NA57DRAFT_43045</name>
</gene>
<feature type="region of interest" description="Disordered" evidence="8">
    <location>
        <begin position="360"/>
        <end position="395"/>
    </location>
</feature>
<dbReference type="InterPro" id="IPR044865">
    <property type="entry name" value="MRH_dom"/>
</dbReference>
<comment type="subcellular location">
    <subcellularLocation>
        <location evidence="1 7">Endoplasmic reticulum membrane</location>
        <topology evidence="1 7">Peripheral membrane protein</topology>
        <orientation evidence="1 7">Lumenal side</orientation>
    </subcellularLocation>
</comment>
<evidence type="ECO:0000256" key="6">
    <source>
        <dbReference type="ARBA" id="ARBA00023157"/>
    </source>
</evidence>
<evidence type="ECO:0000256" key="8">
    <source>
        <dbReference type="SAM" id="MobiDB-lite"/>
    </source>
</evidence>
<evidence type="ECO:0000313" key="12">
    <source>
        <dbReference type="Proteomes" id="UP000799772"/>
    </source>
</evidence>
<dbReference type="GO" id="GO:0030970">
    <property type="term" value="P:retrograde protein transport, ER to cytosol"/>
    <property type="evidence" value="ECO:0007669"/>
    <property type="project" value="TreeGrafter"/>
</dbReference>
<feature type="region of interest" description="Disordered" evidence="8">
    <location>
        <begin position="73"/>
        <end position="93"/>
    </location>
</feature>
<proteinExistence type="inferred from homology"/>
<accession>A0A9P4IC16</accession>
<dbReference type="PANTHER" id="PTHR15414">
    <property type="entry name" value="OS-9-RELATED"/>
    <property type="match status" value="1"/>
</dbReference>